<evidence type="ECO:0000313" key="3">
    <source>
        <dbReference type="Proteomes" id="UP000194450"/>
    </source>
</evidence>
<evidence type="ECO:0000313" key="2">
    <source>
        <dbReference type="EMBL" id="SMQ66442.1"/>
    </source>
</evidence>
<dbReference type="OrthoDB" id="6401449at2"/>
<gene>
    <name evidence="2" type="ORF">SAMN06297229_1524</name>
</gene>
<organism evidence="2 3">
    <name type="scientific">Pseudidiomarina planktonica</name>
    <dbReference type="NCBI Taxonomy" id="1323738"/>
    <lineage>
        <taxon>Bacteria</taxon>
        <taxon>Pseudomonadati</taxon>
        <taxon>Pseudomonadota</taxon>
        <taxon>Gammaproteobacteria</taxon>
        <taxon>Alteromonadales</taxon>
        <taxon>Idiomarinaceae</taxon>
        <taxon>Pseudidiomarina</taxon>
    </lineage>
</organism>
<feature type="transmembrane region" description="Helical" evidence="1">
    <location>
        <begin position="84"/>
        <end position="110"/>
    </location>
</feature>
<dbReference type="RefSeq" id="WP_086434585.1">
    <property type="nucleotide sequence ID" value="NZ_FXWH01000001.1"/>
</dbReference>
<reference evidence="2" key="1">
    <citation type="submission" date="2017-04" db="EMBL/GenBank/DDBJ databases">
        <authorList>
            <person name="Afonso C.L."/>
            <person name="Miller P.J."/>
            <person name="Scott M.A."/>
            <person name="Spackman E."/>
            <person name="Goraichik I."/>
            <person name="Dimitrov K.M."/>
            <person name="Suarez D.L."/>
            <person name="Swayne D.E."/>
        </authorList>
    </citation>
    <scope>NUCLEOTIDE SEQUENCE [LARGE SCALE GENOMIC DNA]</scope>
    <source>
        <strain evidence="2">CGMCC 1.12458</strain>
    </source>
</reference>
<proteinExistence type="predicted"/>
<sequence length="120" mass="13430">MKNWEDLSLLKKIFFGFLILTIAVLAPEFALLIQFGGIEVAFAFLLIYLKPAIAWFEAKYSQLESRVLLAYFSFKQSASTKPSVFITQAAFCCLALFITGSAALSFSFFMPALLFNSVLM</sequence>
<keyword evidence="1" id="KW-0472">Membrane</keyword>
<dbReference type="AlphaFoldDB" id="A0A1Y6F0X9"/>
<feature type="transmembrane region" description="Helical" evidence="1">
    <location>
        <begin position="9"/>
        <end position="26"/>
    </location>
</feature>
<feature type="transmembrane region" description="Helical" evidence="1">
    <location>
        <begin position="32"/>
        <end position="49"/>
    </location>
</feature>
<name>A0A1Y6F0X9_9GAMM</name>
<keyword evidence="1" id="KW-0812">Transmembrane</keyword>
<dbReference type="EMBL" id="FXWH01000001">
    <property type="protein sequence ID" value="SMQ66442.1"/>
    <property type="molecule type" value="Genomic_DNA"/>
</dbReference>
<keyword evidence="1" id="KW-1133">Transmembrane helix</keyword>
<accession>A0A1Y6F0X9</accession>
<evidence type="ECO:0000256" key="1">
    <source>
        <dbReference type="SAM" id="Phobius"/>
    </source>
</evidence>
<protein>
    <submittedName>
        <fullName evidence="2">Uncharacterized protein</fullName>
    </submittedName>
</protein>
<dbReference type="Proteomes" id="UP000194450">
    <property type="component" value="Unassembled WGS sequence"/>
</dbReference>
<keyword evidence="3" id="KW-1185">Reference proteome</keyword>